<evidence type="ECO:0000313" key="1">
    <source>
        <dbReference type="EMBL" id="MBB4660793.1"/>
    </source>
</evidence>
<evidence type="ECO:0000313" key="2">
    <source>
        <dbReference type="Proteomes" id="UP000585272"/>
    </source>
</evidence>
<dbReference type="Proteomes" id="UP000585272">
    <property type="component" value="Unassembled WGS sequence"/>
</dbReference>
<dbReference type="InterPro" id="IPR019712">
    <property type="entry name" value="YtpB-like"/>
</dbReference>
<reference evidence="1 2" key="1">
    <citation type="submission" date="2020-08" db="EMBL/GenBank/DDBJ databases">
        <title>Genomic Encyclopedia of Archaeal and Bacterial Type Strains, Phase II (KMG-II): from individual species to whole genera.</title>
        <authorList>
            <person name="Goeker M."/>
        </authorList>
    </citation>
    <scope>NUCLEOTIDE SEQUENCE [LARGE SCALE GENOMIC DNA]</scope>
    <source>
        <strain evidence="1 2">DSM 23288</strain>
    </source>
</reference>
<comment type="caution">
    <text evidence="1">The sequence shown here is derived from an EMBL/GenBank/DDBJ whole genome shotgun (WGS) entry which is preliminary data.</text>
</comment>
<keyword evidence="1" id="KW-0456">Lyase</keyword>
<proteinExistence type="predicted"/>
<sequence length="392" mass="40873">MRALVPRLGSLRSPLPAALAMVVRYEAVVVPVAAEEIARWTRRAAAIPDCELRALALATIAGEAANAEAAAAFATLAPRVHQRTTIELLVAWQLLYDYLDTLGERPSTDPRRDGLRLHRALAVALGAPDRGGERLADLPARDGGYLRELATACRERLAALPSAAAVAPAALAAADRCAHAQSHVHAALRSGGYGPARAWALQQPGADDYEWWEILAGGVSDLAVLALLGTAADPAATTADAAAVADAYWPDVCVLSTLLDGVVDAASDIEVTGRSYLVDCCGGAVPARRVERAARRSVATTTALRRGGAHAAITAGIAAFYSTVPAARDVRVAAAIAPALDALRPAATPLLAALRARQALRRVAGCVRRNSFVQLTGRAACGSRQLPVKGRR</sequence>
<protein>
    <submittedName>
        <fullName evidence="1">Tetraprenyl-beta-curcumene synthase</fullName>
        <ecNumber evidence="1">4.2.3.130</ecNumber>
    </submittedName>
</protein>
<dbReference type="RefSeq" id="WP_183338408.1">
    <property type="nucleotide sequence ID" value="NZ_JACHNU010000001.1"/>
</dbReference>
<gene>
    <name evidence="1" type="ORF">BDZ31_000366</name>
</gene>
<keyword evidence="2" id="KW-1185">Reference proteome</keyword>
<accession>A0A840I974</accession>
<name>A0A840I974_9ACTN</name>
<dbReference type="GO" id="GO:0016829">
    <property type="term" value="F:lyase activity"/>
    <property type="evidence" value="ECO:0007669"/>
    <property type="project" value="UniProtKB-KW"/>
</dbReference>
<dbReference type="EC" id="4.2.3.130" evidence="1"/>
<organism evidence="1 2">
    <name type="scientific">Conexibacter arvalis</name>
    <dbReference type="NCBI Taxonomy" id="912552"/>
    <lineage>
        <taxon>Bacteria</taxon>
        <taxon>Bacillati</taxon>
        <taxon>Actinomycetota</taxon>
        <taxon>Thermoleophilia</taxon>
        <taxon>Solirubrobacterales</taxon>
        <taxon>Conexibacteraceae</taxon>
        <taxon>Conexibacter</taxon>
    </lineage>
</organism>
<dbReference type="AlphaFoldDB" id="A0A840I974"/>
<dbReference type="Pfam" id="PF10776">
    <property type="entry name" value="DUF2600"/>
    <property type="match status" value="1"/>
</dbReference>
<dbReference type="EMBL" id="JACHNU010000001">
    <property type="protein sequence ID" value="MBB4660793.1"/>
    <property type="molecule type" value="Genomic_DNA"/>
</dbReference>